<name>A0A6L6Q975_9BURK</name>
<evidence type="ECO:0000256" key="1">
    <source>
        <dbReference type="SAM" id="SignalP"/>
    </source>
</evidence>
<reference evidence="2 3" key="1">
    <citation type="submission" date="2019-11" db="EMBL/GenBank/DDBJ databases">
        <title>Type strains purchased from KCTC, JCM and DSMZ.</title>
        <authorList>
            <person name="Lu H."/>
        </authorList>
    </citation>
    <scope>NUCLEOTIDE SEQUENCE [LARGE SCALE GENOMIC DNA]</scope>
    <source>
        <strain evidence="2 3">KCTC 42409</strain>
    </source>
</reference>
<feature type="chain" id="PRO_5027030102" description="DUF4148 domain-containing protein" evidence="1">
    <location>
        <begin position="22"/>
        <end position="105"/>
    </location>
</feature>
<dbReference type="Proteomes" id="UP000484015">
    <property type="component" value="Unassembled WGS sequence"/>
</dbReference>
<accession>A0A6L6Q975</accession>
<evidence type="ECO:0000313" key="2">
    <source>
        <dbReference type="EMBL" id="MTW05728.1"/>
    </source>
</evidence>
<gene>
    <name evidence="2" type="ORF">GM668_26985</name>
</gene>
<evidence type="ECO:0000313" key="3">
    <source>
        <dbReference type="Proteomes" id="UP000484015"/>
    </source>
</evidence>
<dbReference type="EMBL" id="WNLA01000028">
    <property type="protein sequence ID" value="MTW05728.1"/>
    <property type="molecule type" value="Genomic_DNA"/>
</dbReference>
<feature type="signal peptide" evidence="1">
    <location>
        <begin position="1"/>
        <end position="21"/>
    </location>
</feature>
<dbReference type="AlphaFoldDB" id="A0A6L6Q975"/>
<comment type="caution">
    <text evidence="2">The sequence shown here is derived from an EMBL/GenBank/DDBJ whole genome shotgun (WGS) entry which is preliminary data.</text>
</comment>
<organism evidence="2 3">
    <name type="scientific">Pseudoduganella ginsengisoli</name>
    <dbReference type="NCBI Taxonomy" id="1462440"/>
    <lineage>
        <taxon>Bacteria</taxon>
        <taxon>Pseudomonadati</taxon>
        <taxon>Pseudomonadota</taxon>
        <taxon>Betaproteobacteria</taxon>
        <taxon>Burkholderiales</taxon>
        <taxon>Oxalobacteraceae</taxon>
        <taxon>Telluria group</taxon>
        <taxon>Pseudoduganella</taxon>
    </lineage>
</organism>
<evidence type="ECO:0008006" key="4">
    <source>
        <dbReference type="Google" id="ProtNLM"/>
    </source>
</evidence>
<protein>
    <recommendedName>
        <fullName evidence="4">DUF4148 domain-containing protein</fullName>
    </recommendedName>
</protein>
<sequence>MNTQHAIAAMVISLLSTTALAADTPAQSAQADSKPVLLASAATAAGSTAAAAATTATTVVTAATGTAATAATNAAGRSRDEVRAEAVEAVRNHRSTMSQQYDLLK</sequence>
<keyword evidence="3" id="KW-1185">Reference proteome</keyword>
<dbReference type="RefSeq" id="WP_155442069.1">
    <property type="nucleotide sequence ID" value="NZ_WNLA01000028.1"/>
</dbReference>
<proteinExistence type="predicted"/>
<keyword evidence="1" id="KW-0732">Signal</keyword>